<organism evidence="2 3">
    <name type="scientific">Circinella minor</name>
    <dbReference type="NCBI Taxonomy" id="1195481"/>
    <lineage>
        <taxon>Eukaryota</taxon>
        <taxon>Fungi</taxon>
        <taxon>Fungi incertae sedis</taxon>
        <taxon>Mucoromycota</taxon>
        <taxon>Mucoromycotina</taxon>
        <taxon>Mucoromycetes</taxon>
        <taxon>Mucorales</taxon>
        <taxon>Lichtheimiaceae</taxon>
        <taxon>Circinella</taxon>
    </lineage>
</organism>
<dbReference type="Proteomes" id="UP000646827">
    <property type="component" value="Unassembled WGS sequence"/>
</dbReference>
<evidence type="ECO:0000256" key="1">
    <source>
        <dbReference type="SAM" id="MobiDB-lite"/>
    </source>
</evidence>
<dbReference type="OrthoDB" id="5340906at2759"/>
<comment type="caution">
    <text evidence="2">The sequence shown here is derived from an EMBL/GenBank/DDBJ whole genome shotgun (WGS) entry which is preliminary data.</text>
</comment>
<feature type="compositionally biased region" description="Polar residues" evidence="1">
    <location>
        <begin position="151"/>
        <end position="168"/>
    </location>
</feature>
<keyword evidence="3" id="KW-1185">Reference proteome</keyword>
<accession>A0A8H7RVS1</accession>
<proteinExistence type="predicted"/>
<dbReference type="AlphaFoldDB" id="A0A8H7RVS1"/>
<reference evidence="2 3" key="1">
    <citation type="submission" date="2020-12" db="EMBL/GenBank/DDBJ databases">
        <title>Metabolic potential, ecology and presence of endohyphal bacteria is reflected in genomic diversity of Mucoromycotina.</title>
        <authorList>
            <person name="Muszewska A."/>
            <person name="Okrasinska A."/>
            <person name="Steczkiewicz K."/>
            <person name="Drgas O."/>
            <person name="Orlowska M."/>
            <person name="Perlinska-Lenart U."/>
            <person name="Aleksandrzak-Piekarczyk T."/>
            <person name="Szatraj K."/>
            <person name="Zielenkiewicz U."/>
            <person name="Pilsyk S."/>
            <person name="Malc E."/>
            <person name="Mieczkowski P."/>
            <person name="Kruszewska J.S."/>
            <person name="Biernat P."/>
            <person name="Pawlowska J."/>
        </authorList>
    </citation>
    <scope>NUCLEOTIDE SEQUENCE [LARGE SCALE GENOMIC DNA]</scope>
    <source>
        <strain evidence="2 3">CBS 142.35</strain>
    </source>
</reference>
<dbReference type="EMBL" id="JAEPRB010000291">
    <property type="protein sequence ID" value="KAG2217533.1"/>
    <property type="molecule type" value="Genomic_DNA"/>
</dbReference>
<gene>
    <name evidence="2" type="ORF">INT45_009958</name>
</gene>
<protein>
    <submittedName>
        <fullName evidence="2">Uncharacterized protein</fullName>
    </submittedName>
</protein>
<evidence type="ECO:0000313" key="3">
    <source>
        <dbReference type="Proteomes" id="UP000646827"/>
    </source>
</evidence>
<evidence type="ECO:0000313" key="2">
    <source>
        <dbReference type="EMBL" id="KAG2217533.1"/>
    </source>
</evidence>
<sequence>MGRRLDLILRRKRLEFGAGEAGKQTDDTDCKLLRERDLKLPKALKDMMTLLKNERGSADGLRVVGLLQYGLKMTTIIMDVPYYYVHRITRTNNIEVPSNFEQLPELRKVLYMALTNKAIVLDAMEILRSEPDDNDDLSAVMEPPEEDLYQLPSTFDSPEQSNRTYSCT</sequence>
<name>A0A8H7RVS1_9FUNG</name>
<feature type="region of interest" description="Disordered" evidence="1">
    <location>
        <begin position="132"/>
        <end position="168"/>
    </location>
</feature>